<dbReference type="RefSeq" id="XP_034013594.1">
    <property type="nucleotide sequence ID" value="XM_034154201.1"/>
</dbReference>
<comment type="caution">
    <text evidence="1">The sequence shown here is derived from an EMBL/GenBank/DDBJ whole genome shotgun (WGS) entry which is preliminary data.</text>
</comment>
<dbReference type="Proteomes" id="UP000449547">
    <property type="component" value="Unassembled WGS sequence"/>
</dbReference>
<accession>A0A642V081</accession>
<gene>
    <name evidence="1" type="ORF">DIURU_001636</name>
</gene>
<dbReference type="VEuPathDB" id="FungiDB:DIURU_001636"/>
<evidence type="ECO:0000313" key="1">
    <source>
        <dbReference type="EMBL" id="KAA8905208.1"/>
    </source>
</evidence>
<reference evidence="1 2" key="1">
    <citation type="submission" date="2019-07" db="EMBL/GenBank/DDBJ databases">
        <title>Genome assembly of two rare yeast pathogens: Diutina rugosa and Trichomonascus ciferrii.</title>
        <authorList>
            <person name="Mixao V."/>
            <person name="Saus E."/>
            <person name="Hansen A."/>
            <person name="Lass-Flor C."/>
            <person name="Gabaldon T."/>
        </authorList>
    </citation>
    <scope>NUCLEOTIDE SEQUENCE [LARGE SCALE GENOMIC DNA]</scope>
    <source>
        <strain evidence="1 2">CBS 613</strain>
    </source>
</reference>
<evidence type="ECO:0000313" key="2">
    <source>
        <dbReference type="Proteomes" id="UP000449547"/>
    </source>
</evidence>
<dbReference type="GeneID" id="54780289"/>
<keyword evidence="2" id="KW-1185">Reference proteome</keyword>
<sequence>MFKLAARLNRSIVHHAHSRPLGVVCLSWKRFSSMYCSDPVLSKDVSRALQLLRANMEKSNPQLVGLMEDKVEEKLKRINNSVVEHYEHYKEEGLEFPGKEGYQEWDAKYFETTYGFMAKQYVIHCNRAQDHGLQSIDEMVKEISKIFQAQHPCLTLNEDAIYPYFEAFWAMSHSICQPKEIRFEDRAVTRIWESWLYGCDMADCSASLNISPEAVQSWFKIFEILISIPKATSDHPMLCSLSPPEYSRYYTYEEEISEIQCEVEKLKFTSEDKDYRKLIFWLGVANRIDVNMKEFHDRYEFL</sequence>
<dbReference type="AlphaFoldDB" id="A0A642V081"/>
<protein>
    <submittedName>
        <fullName evidence="1">Uncharacterized protein</fullName>
    </submittedName>
</protein>
<name>A0A642V081_DIURU</name>
<organism evidence="1 2">
    <name type="scientific">Diutina rugosa</name>
    <name type="common">Yeast</name>
    <name type="synonym">Candida rugosa</name>
    <dbReference type="NCBI Taxonomy" id="5481"/>
    <lineage>
        <taxon>Eukaryota</taxon>
        <taxon>Fungi</taxon>
        <taxon>Dikarya</taxon>
        <taxon>Ascomycota</taxon>
        <taxon>Saccharomycotina</taxon>
        <taxon>Pichiomycetes</taxon>
        <taxon>Debaryomycetaceae</taxon>
        <taxon>Diutina</taxon>
    </lineage>
</organism>
<proteinExistence type="predicted"/>
<dbReference type="EMBL" id="SWFT01000050">
    <property type="protein sequence ID" value="KAA8905208.1"/>
    <property type="molecule type" value="Genomic_DNA"/>
</dbReference>